<dbReference type="InParanoid" id="A0A2P6MMD0"/>
<name>A0A2P6MMD0_9EUKA</name>
<protein>
    <submittedName>
        <fullName evidence="2">Uncharacterized protein</fullName>
    </submittedName>
</protein>
<evidence type="ECO:0000313" key="3">
    <source>
        <dbReference type="Proteomes" id="UP000241769"/>
    </source>
</evidence>
<accession>A0A2P6MMD0</accession>
<evidence type="ECO:0000256" key="1">
    <source>
        <dbReference type="SAM" id="MobiDB-lite"/>
    </source>
</evidence>
<keyword evidence="3" id="KW-1185">Reference proteome</keyword>
<comment type="caution">
    <text evidence="2">The sequence shown here is derived from an EMBL/GenBank/DDBJ whole genome shotgun (WGS) entry which is preliminary data.</text>
</comment>
<feature type="region of interest" description="Disordered" evidence="1">
    <location>
        <begin position="1"/>
        <end position="51"/>
    </location>
</feature>
<dbReference type="EMBL" id="MDYQ01000790">
    <property type="protein sequence ID" value="PRP72855.1"/>
    <property type="molecule type" value="Genomic_DNA"/>
</dbReference>
<gene>
    <name evidence="2" type="ORF">PROFUN_17019</name>
</gene>
<proteinExistence type="predicted"/>
<feature type="non-terminal residue" evidence="2">
    <location>
        <position position="81"/>
    </location>
</feature>
<dbReference type="AlphaFoldDB" id="A0A2P6MMD0"/>
<sequence length="81" mass="8832">MSKQDGSTEFAPNGSVRPNGTLKTKRLSMKPEVEGGNTPNAEGKQNPLNLESHLNVDMKKVKEFADNSNSLYDADILLISL</sequence>
<evidence type="ECO:0000313" key="2">
    <source>
        <dbReference type="EMBL" id="PRP72855.1"/>
    </source>
</evidence>
<dbReference type="Proteomes" id="UP000241769">
    <property type="component" value="Unassembled WGS sequence"/>
</dbReference>
<reference evidence="2 3" key="1">
    <citation type="journal article" date="2018" name="Genome Biol. Evol.">
        <title>Multiple Roots of Fruiting Body Formation in Amoebozoa.</title>
        <authorList>
            <person name="Hillmann F."/>
            <person name="Forbes G."/>
            <person name="Novohradska S."/>
            <person name="Ferling I."/>
            <person name="Riege K."/>
            <person name="Groth M."/>
            <person name="Westermann M."/>
            <person name="Marz M."/>
            <person name="Spaller T."/>
            <person name="Winckler T."/>
            <person name="Schaap P."/>
            <person name="Glockner G."/>
        </authorList>
    </citation>
    <scope>NUCLEOTIDE SEQUENCE [LARGE SCALE GENOMIC DNA]</scope>
    <source>
        <strain evidence="2 3">Jena</strain>
    </source>
</reference>
<organism evidence="2 3">
    <name type="scientific">Planoprotostelium fungivorum</name>
    <dbReference type="NCBI Taxonomy" id="1890364"/>
    <lineage>
        <taxon>Eukaryota</taxon>
        <taxon>Amoebozoa</taxon>
        <taxon>Evosea</taxon>
        <taxon>Variosea</taxon>
        <taxon>Cavosteliida</taxon>
        <taxon>Cavosteliaceae</taxon>
        <taxon>Planoprotostelium</taxon>
    </lineage>
</organism>